<dbReference type="GO" id="GO:0019646">
    <property type="term" value="P:aerobic electron transport chain"/>
    <property type="evidence" value="ECO:0007669"/>
    <property type="project" value="TreeGrafter"/>
</dbReference>
<gene>
    <name evidence="6" type="ORF">dnl_08640</name>
</gene>
<keyword evidence="4" id="KW-0560">Oxidoreductase</keyword>
<keyword evidence="3" id="KW-0274">FAD</keyword>
<evidence type="ECO:0000256" key="4">
    <source>
        <dbReference type="ARBA" id="ARBA00023002"/>
    </source>
</evidence>
<organism evidence="6 7">
    <name type="scientific">Desulfonema limicola</name>
    <dbReference type="NCBI Taxonomy" id="45656"/>
    <lineage>
        <taxon>Bacteria</taxon>
        <taxon>Pseudomonadati</taxon>
        <taxon>Thermodesulfobacteriota</taxon>
        <taxon>Desulfobacteria</taxon>
        <taxon>Desulfobacterales</taxon>
        <taxon>Desulfococcaceae</taxon>
        <taxon>Desulfonema</taxon>
    </lineage>
</organism>
<dbReference type="EMBL" id="CP061799">
    <property type="protein sequence ID" value="QTA78640.1"/>
    <property type="molecule type" value="Genomic_DNA"/>
</dbReference>
<dbReference type="InterPro" id="IPR023753">
    <property type="entry name" value="FAD/NAD-binding_dom"/>
</dbReference>
<dbReference type="SUPFAM" id="SSF51905">
    <property type="entry name" value="FAD/NAD(P)-binding domain"/>
    <property type="match status" value="2"/>
</dbReference>
<dbReference type="InterPro" id="IPR051169">
    <property type="entry name" value="NADH-Q_oxidoreductase"/>
</dbReference>
<comment type="cofactor">
    <cofactor evidence="1">
        <name>FAD</name>
        <dbReference type="ChEBI" id="CHEBI:57692"/>
    </cofactor>
</comment>
<accession>A0A975B4H4</accession>
<sequence length="379" mass="42352">MKKKFVLAGGGHAHLTVLQNLNTFTNQGHQAIVISPNAFQYYSGMGPGMLSGIYTPEMIRFNIKKMVENRGGIFIEDKVCKIEPEKKQILTESGNKIEYDIVSFNTGSVVPFDFPEDYQNDFVFPVKPIENLLIARNKIIFDLKHRPLKIWVAGAGPAGVEISANLCSLVKDNKGKAEICLAPGSGVMSGFDTKVRDCVIKNLKDLGVKTADKARIESIEKNRIIFQDKSSDRADYIFLATGTRPSSIFADSGIPTGKDHGLLLDSFLRSVSYNEIFGGGDCISFAPFALQRVGVYAVRQNPVLLNNLLAAVNSTDLKNTRNYQKFIPQKSFMQILNMGFRSGIFFRKSLIFRGKPAFILKDYIDRRFMRKFQISGEMD</sequence>
<dbReference type="PANTHER" id="PTHR42913:SF9">
    <property type="entry name" value="SLR1591 PROTEIN"/>
    <property type="match status" value="1"/>
</dbReference>
<evidence type="ECO:0000256" key="3">
    <source>
        <dbReference type="ARBA" id="ARBA00022827"/>
    </source>
</evidence>
<evidence type="ECO:0000256" key="2">
    <source>
        <dbReference type="ARBA" id="ARBA00022630"/>
    </source>
</evidence>
<evidence type="ECO:0000256" key="1">
    <source>
        <dbReference type="ARBA" id="ARBA00001974"/>
    </source>
</evidence>
<dbReference type="Proteomes" id="UP000663720">
    <property type="component" value="Chromosome"/>
</dbReference>
<dbReference type="Gene3D" id="3.50.50.100">
    <property type="match status" value="1"/>
</dbReference>
<dbReference type="Pfam" id="PF07992">
    <property type="entry name" value="Pyr_redox_2"/>
    <property type="match status" value="1"/>
</dbReference>
<dbReference type="GO" id="GO:0003955">
    <property type="term" value="F:NAD(P)H dehydrogenase (quinone) activity"/>
    <property type="evidence" value="ECO:0007669"/>
    <property type="project" value="TreeGrafter"/>
</dbReference>
<dbReference type="KEGG" id="dli:dnl_08640"/>
<dbReference type="InterPro" id="IPR036188">
    <property type="entry name" value="FAD/NAD-bd_sf"/>
</dbReference>
<proteinExistence type="predicted"/>
<evidence type="ECO:0000313" key="6">
    <source>
        <dbReference type="EMBL" id="QTA78640.1"/>
    </source>
</evidence>
<protein>
    <submittedName>
        <fullName evidence="6">FAD/NAD(P)-binding domain-containing protein</fullName>
    </submittedName>
</protein>
<dbReference type="RefSeq" id="WP_207690470.1">
    <property type="nucleotide sequence ID" value="NZ_CP061799.1"/>
</dbReference>
<dbReference type="PANTHER" id="PTHR42913">
    <property type="entry name" value="APOPTOSIS-INDUCING FACTOR 1"/>
    <property type="match status" value="1"/>
</dbReference>
<feature type="domain" description="FAD/NAD(P)-binding" evidence="5">
    <location>
        <begin position="5"/>
        <end position="283"/>
    </location>
</feature>
<evidence type="ECO:0000313" key="7">
    <source>
        <dbReference type="Proteomes" id="UP000663720"/>
    </source>
</evidence>
<keyword evidence="7" id="KW-1185">Reference proteome</keyword>
<evidence type="ECO:0000259" key="5">
    <source>
        <dbReference type="Pfam" id="PF07992"/>
    </source>
</evidence>
<name>A0A975B4H4_9BACT</name>
<reference evidence="6" key="1">
    <citation type="journal article" date="2021" name="Microb. Physiol.">
        <title>Proteogenomic Insights into the Physiology of Marine, Sulfate-Reducing, Filamentous Desulfonema limicola and Desulfonema magnum.</title>
        <authorList>
            <person name="Schnaars V."/>
            <person name="Wohlbrand L."/>
            <person name="Scheve S."/>
            <person name="Hinrichs C."/>
            <person name="Reinhardt R."/>
            <person name="Rabus R."/>
        </authorList>
    </citation>
    <scope>NUCLEOTIDE SEQUENCE</scope>
    <source>
        <strain evidence="6">5ac10</strain>
    </source>
</reference>
<keyword evidence="2" id="KW-0285">Flavoprotein</keyword>
<dbReference type="AlphaFoldDB" id="A0A975B4H4"/>